<comment type="caution">
    <text evidence="1">The sequence shown here is derived from an EMBL/GenBank/DDBJ whole genome shotgun (WGS) entry which is preliminary data.</text>
</comment>
<feature type="non-terminal residue" evidence="1">
    <location>
        <position position="1"/>
    </location>
</feature>
<accession>X0T257</accession>
<evidence type="ECO:0008006" key="2">
    <source>
        <dbReference type="Google" id="ProtNLM"/>
    </source>
</evidence>
<proteinExistence type="predicted"/>
<protein>
    <recommendedName>
        <fullName evidence="2">TonB C-terminal domain-containing protein</fullName>
    </recommendedName>
</protein>
<dbReference type="Pfam" id="PF13103">
    <property type="entry name" value="TonB_2"/>
    <property type="match status" value="1"/>
</dbReference>
<dbReference type="SUPFAM" id="SSF74653">
    <property type="entry name" value="TolA/TonB C-terminal domain"/>
    <property type="match status" value="1"/>
</dbReference>
<sequence length="219" mass="22918">QRASRQVETARAYQSVAQVTTSPLTIDASAPAIRGPVELQAPSGIQAGPRQVTRGGSVGIADPSALGSGSSVREGIASNRDVLGAKTGVRAQVNWAVGDSNMRGSGGDGTGPGGLSWDQCMSRPEVQAYMQHIKTRVLNRWVLPPNVGANHAVTLRFTLDPAGTANRVVFISSDDKVLGASAVRAMRSASPFDQMNDRVRCLAGNPIIATFRNPTIATN</sequence>
<gene>
    <name evidence="1" type="ORF">S01H1_16389</name>
</gene>
<evidence type="ECO:0000313" key="1">
    <source>
        <dbReference type="EMBL" id="GAF81431.1"/>
    </source>
</evidence>
<dbReference type="AlphaFoldDB" id="X0T257"/>
<organism evidence="1">
    <name type="scientific">marine sediment metagenome</name>
    <dbReference type="NCBI Taxonomy" id="412755"/>
    <lineage>
        <taxon>unclassified sequences</taxon>
        <taxon>metagenomes</taxon>
        <taxon>ecological metagenomes</taxon>
    </lineage>
</organism>
<dbReference type="EMBL" id="BARS01008621">
    <property type="protein sequence ID" value="GAF81431.1"/>
    <property type="molecule type" value="Genomic_DNA"/>
</dbReference>
<reference evidence="1" key="1">
    <citation type="journal article" date="2014" name="Front. Microbiol.">
        <title>High frequency of phylogenetically diverse reductive dehalogenase-homologous genes in deep subseafloor sedimentary metagenomes.</title>
        <authorList>
            <person name="Kawai M."/>
            <person name="Futagami T."/>
            <person name="Toyoda A."/>
            <person name="Takaki Y."/>
            <person name="Nishi S."/>
            <person name="Hori S."/>
            <person name="Arai W."/>
            <person name="Tsubouchi T."/>
            <person name="Morono Y."/>
            <person name="Uchiyama I."/>
            <person name="Ito T."/>
            <person name="Fujiyama A."/>
            <person name="Inagaki F."/>
            <person name="Takami H."/>
        </authorList>
    </citation>
    <scope>NUCLEOTIDE SEQUENCE</scope>
    <source>
        <strain evidence="1">Expedition CK06-06</strain>
    </source>
</reference>
<dbReference type="Gene3D" id="3.30.1150.10">
    <property type="match status" value="1"/>
</dbReference>
<name>X0T257_9ZZZZ</name>